<protein>
    <submittedName>
        <fullName evidence="3">Uncharacterized protein</fullName>
    </submittedName>
</protein>
<dbReference type="EMBL" id="OZ035837">
    <property type="protein sequence ID" value="CAL1581520.1"/>
    <property type="molecule type" value="Genomic_DNA"/>
</dbReference>
<dbReference type="GO" id="GO:0005886">
    <property type="term" value="C:plasma membrane"/>
    <property type="evidence" value="ECO:0007669"/>
    <property type="project" value="TreeGrafter"/>
</dbReference>
<dbReference type="SMART" id="SM00369">
    <property type="entry name" value="LRR_TYP"/>
    <property type="match status" value="2"/>
</dbReference>
<keyword evidence="1" id="KW-0433">Leucine-rich repeat</keyword>
<dbReference type="InterPro" id="IPR003591">
    <property type="entry name" value="Leu-rich_rpt_typical-subtyp"/>
</dbReference>
<dbReference type="PANTHER" id="PTHR24369">
    <property type="entry name" value="ANTIGEN BSP, PUTATIVE-RELATED"/>
    <property type="match status" value="1"/>
</dbReference>
<dbReference type="InterPro" id="IPR050541">
    <property type="entry name" value="LRR_TM_domain-containing"/>
</dbReference>
<dbReference type="Gene3D" id="3.80.10.10">
    <property type="entry name" value="Ribonuclease Inhibitor"/>
    <property type="match status" value="1"/>
</dbReference>
<proteinExistence type="predicted"/>
<keyword evidence="4" id="KW-1185">Reference proteome</keyword>
<organism evidence="3 4">
    <name type="scientific">Knipowitschia caucasica</name>
    <name type="common">Caucasian dwarf goby</name>
    <name type="synonym">Pomatoschistus caucasicus</name>
    <dbReference type="NCBI Taxonomy" id="637954"/>
    <lineage>
        <taxon>Eukaryota</taxon>
        <taxon>Metazoa</taxon>
        <taxon>Chordata</taxon>
        <taxon>Craniata</taxon>
        <taxon>Vertebrata</taxon>
        <taxon>Euteleostomi</taxon>
        <taxon>Actinopterygii</taxon>
        <taxon>Neopterygii</taxon>
        <taxon>Teleostei</taxon>
        <taxon>Neoteleostei</taxon>
        <taxon>Acanthomorphata</taxon>
        <taxon>Gobiaria</taxon>
        <taxon>Gobiiformes</taxon>
        <taxon>Gobioidei</taxon>
        <taxon>Gobiidae</taxon>
        <taxon>Gobiinae</taxon>
        <taxon>Knipowitschia</taxon>
    </lineage>
</organism>
<name>A0AAV2K0I7_KNICA</name>
<evidence type="ECO:0000256" key="1">
    <source>
        <dbReference type="ARBA" id="ARBA00022614"/>
    </source>
</evidence>
<sequence length="106" mass="11853">MNLQQKDARCSEIDQPLEECVKVVCLGSPAVGDSSEVHCTFRSLRRVPPGLPALTRRINLGFNSIQRLHNSSLLGLKSVELLMLHSNELQELPPGAFRDMERLQCI</sequence>
<dbReference type="InterPro" id="IPR001611">
    <property type="entry name" value="Leu-rich_rpt"/>
</dbReference>
<dbReference type="SUPFAM" id="SSF52058">
    <property type="entry name" value="L domain-like"/>
    <property type="match status" value="1"/>
</dbReference>
<keyword evidence="2" id="KW-0677">Repeat</keyword>
<dbReference type="Pfam" id="PF13855">
    <property type="entry name" value="LRR_8"/>
    <property type="match status" value="1"/>
</dbReference>
<evidence type="ECO:0000313" key="3">
    <source>
        <dbReference type="EMBL" id="CAL1581520.1"/>
    </source>
</evidence>
<evidence type="ECO:0000256" key="2">
    <source>
        <dbReference type="ARBA" id="ARBA00022737"/>
    </source>
</evidence>
<dbReference type="PANTHER" id="PTHR24369:SF163">
    <property type="entry name" value="MATRIX-REMODELING-ASSOCIATED PROTEIN 5"/>
    <property type="match status" value="1"/>
</dbReference>
<accession>A0AAV2K0I7</accession>
<dbReference type="AlphaFoldDB" id="A0AAV2K0I7"/>
<dbReference type="Proteomes" id="UP001497482">
    <property type="component" value="Chromosome 15"/>
</dbReference>
<gene>
    <name evidence="3" type="ORF">KC01_LOCUS12275</name>
</gene>
<reference evidence="3 4" key="1">
    <citation type="submission" date="2024-04" db="EMBL/GenBank/DDBJ databases">
        <authorList>
            <person name="Waldvogel A.-M."/>
            <person name="Schoenle A."/>
        </authorList>
    </citation>
    <scope>NUCLEOTIDE SEQUENCE [LARGE SCALE GENOMIC DNA]</scope>
</reference>
<evidence type="ECO:0000313" key="4">
    <source>
        <dbReference type="Proteomes" id="UP001497482"/>
    </source>
</evidence>
<dbReference type="InterPro" id="IPR032675">
    <property type="entry name" value="LRR_dom_sf"/>
</dbReference>